<evidence type="ECO:0000256" key="9">
    <source>
        <dbReference type="ARBA" id="ARBA00023118"/>
    </source>
</evidence>
<dbReference type="CDD" id="cd17930">
    <property type="entry name" value="DEXHc_cas3"/>
    <property type="match status" value="1"/>
</dbReference>
<evidence type="ECO:0000256" key="8">
    <source>
        <dbReference type="ARBA" id="ARBA00022840"/>
    </source>
</evidence>
<dbReference type="InterPro" id="IPR006474">
    <property type="entry name" value="Helicase_Cas3_CRISPR-ass_core"/>
</dbReference>
<dbReference type="Gene3D" id="1.10.3210.30">
    <property type="match status" value="1"/>
</dbReference>
<dbReference type="Gene3D" id="3.40.50.300">
    <property type="entry name" value="P-loop containing nucleotide triphosphate hydrolases"/>
    <property type="match status" value="2"/>
</dbReference>
<accession>A0A1G9UWT2</accession>
<dbReference type="Pfam" id="PF00270">
    <property type="entry name" value="DEAD"/>
    <property type="match status" value="1"/>
</dbReference>
<keyword evidence="7" id="KW-0347">Helicase</keyword>
<keyword evidence="5" id="KW-0547">Nucleotide-binding</keyword>
<dbReference type="InterPro" id="IPR011545">
    <property type="entry name" value="DEAD/DEAH_box_helicase_dom"/>
</dbReference>
<dbReference type="CDD" id="cd09641">
    <property type="entry name" value="Cas3''_I"/>
    <property type="match status" value="1"/>
</dbReference>
<dbReference type="InterPro" id="IPR006674">
    <property type="entry name" value="HD_domain"/>
</dbReference>
<name>A0A1G9UWT2_9FIRM</name>
<dbReference type="Proteomes" id="UP000199309">
    <property type="component" value="Unassembled WGS sequence"/>
</dbReference>
<dbReference type="SUPFAM" id="SSF109604">
    <property type="entry name" value="HD-domain/PDEase-like"/>
    <property type="match status" value="1"/>
</dbReference>
<comment type="similarity">
    <text evidence="2">In the central section; belongs to the CRISPR-associated helicase Cas3 family.</text>
</comment>
<dbReference type="GO" id="GO:0051607">
    <property type="term" value="P:defense response to virus"/>
    <property type="evidence" value="ECO:0007669"/>
    <property type="project" value="UniProtKB-KW"/>
</dbReference>
<dbReference type="GO" id="GO:0016787">
    <property type="term" value="F:hydrolase activity"/>
    <property type="evidence" value="ECO:0007669"/>
    <property type="project" value="UniProtKB-KW"/>
</dbReference>
<dbReference type="Pfam" id="PF22590">
    <property type="entry name" value="Cas3-like_C_2"/>
    <property type="match status" value="1"/>
</dbReference>
<dbReference type="EMBL" id="FNHQ01000010">
    <property type="protein sequence ID" value="SDM64401.1"/>
    <property type="molecule type" value="Genomic_DNA"/>
</dbReference>
<dbReference type="PANTHER" id="PTHR47961:SF6">
    <property type="entry name" value="DNA-DIRECTED DNA POLYMERASE"/>
    <property type="match status" value="1"/>
</dbReference>
<gene>
    <name evidence="12" type="ORF">SAMN05660299_01287</name>
</gene>
<dbReference type="AlphaFoldDB" id="A0A1G9UWT2"/>
<evidence type="ECO:0000256" key="5">
    <source>
        <dbReference type="ARBA" id="ARBA00022741"/>
    </source>
</evidence>
<feature type="domain" description="HD Cas3-type" evidence="11">
    <location>
        <begin position="9"/>
        <end position="177"/>
    </location>
</feature>
<protein>
    <submittedName>
        <fullName evidence="12">CRISPR-associated helicase, Cas3 family</fullName>
    </submittedName>
</protein>
<dbReference type="InterPro" id="IPR014001">
    <property type="entry name" value="Helicase_ATP-bd"/>
</dbReference>
<feature type="domain" description="Helicase ATP-binding" evidence="10">
    <location>
        <begin position="228"/>
        <end position="415"/>
    </location>
</feature>
<dbReference type="InterPro" id="IPR006483">
    <property type="entry name" value="CRISPR-assoc_Cas3_HD"/>
</dbReference>
<dbReference type="InterPro" id="IPR038257">
    <property type="entry name" value="CRISPR-assoc_Cas3_HD_sf"/>
</dbReference>
<dbReference type="GO" id="GO:0004386">
    <property type="term" value="F:helicase activity"/>
    <property type="evidence" value="ECO:0007669"/>
    <property type="project" value="UniProtKB-KW"/>
</dbReference>
<dbReference type="InterPro" id="IPR027417">
    <property type="entry name" value="P-loop_NTPase"/>
</dbReference>
<evidence type="ECO:0000256" key="2">
    <source>
        <dbReference type="ARBA" id="ARBA00009046"/>
    </source>
</evidence>
<keyword evidence="9" id="KW-0051">Antiviral defense</keyword>
<dbReference type="SMART" id="SM00487">
    <property type="entry name" value="DEXDc"/>
    <property type="match status" value="1"/>
</dbReference>
<proteinExistence type="inferred from homology"/>
<evidence type="ECO:0000313" key="13">
    <source>
        <dbReference type="Proteomes" id="UP000199309"/>
    </source>
</evidence>
<sequence length="727" mass="83616">MYKAHKNEITGEIQSVKEHSINTANLCREFAVPVLKDMLYNLGLLHDVGKYQISFQKRINGSNIRVEHSTSGAKVVKEKYSNGVALMMEYCIIGHHSGIPDAGTISDTPDMTTLYGRIKRQCENYDDYKKELEILPMDNNDIIRYLSCDCKNKFELIDKYAFFTRYCFSCLTDADSLDTAKFCRGPENRSLHTNFYKCLDQINKSFTGFVCNTELQKARSKIQGQVYKKVGHDAGIYLMNMPTGSGKTLCSAKFALEEAIIKKKKRIIYVIPYNSIIEQTAEVFESVFGENAEILRHQSTFSYEDKDGYSEDYRITIKNATENWDAQIIVTTAVQFFESIYANKRGKLRKLHNMADSVLVFDEVHLMPIDFLQPCLEAIVYITSYLNSEAVFLTATMPDFEKLIKKYTLRGSKIENLVEDTSLFYLFDKCNYKDLGYLSDEKLITISLESVSSLIVVNKKKTARRLYELCRGKKFHLSTYMTAFDRMKTIASIKNELQNLEKNFPNMKNVPENSRVTVISTSLIEAGVDLDFCAVFRELSGLDNILQTGGRCNREGKLKNATTYIFQLESEKNKISNDIRANITKGLIKKYENISCADCIREYYDMLFFSQEDRITNMAMYQECTDILSIPFQSYANKFELIDSKTVSIVVERNRTSSDLIKELEDTGKTDVRKLQMYTCTIYQQEFDDLLTQHMINDFGSGIWCLMNSDYYDIETGILFEGKDCFI</sequence>
<keyword evidence="3" id="KW-0540">Nuclease</keyword>
<dbReference type="GO" id="GO:0003676">
    <property type="term" value="F:nucleic acid binding"/>
    <property type="evidence" value="ECO:0007669"/>
    <property type="project" value="InterPro"/>
</dbReference>
<dbReference type="PANTHER" id="PTHR47961">
    <property type="entry name" value="DNA POLYMERASE THETA, PUTATIVE (AFU_ORTHOLOGUE AFUA_1G05260)-RELATED"/>
    <property type="match status" value="1"/>
</dbReference>
<dbReference type="InterPro" id="IPR054712">
    <property type="entry name" value="Cas3-like_dom"/>
</dbReference>
<dbReference type="Pfam" id="PF01966">
    <property type="entry name" value="HD"/>
    <property type="match status" value="1"/>
</dbReference>
<dbReference type="GO" id="GO:0005524">
    <property type="term" value="F:ATP binding"/>
    <property type="evidence" value="ECO:0007669"/>
    <property type="project" value="UniProtKB-KW"/>
</dbReference>
<reference evidence="12 13" key="1">
    <citation type="submission" date="2016-10" db="EMBL/GenBank/DDBJ databases">
        <authorList>
            <person name="de Groot N.N."/>
        </authorList>
    </citation>
    <scope>NUCLEOTIDE SEQUENCE [LARGE SCALE GENOMIC DNA]</scope>
    <source>
        <strain evidence="12 13">DSM 16981</strain>
    </source>
</reference>
<dbReference type="STRING" id="349095.SAMN05660299_01287"/>
<organism evidence="12 13">
    <name type="scientific">Megasphaera paucivorans</name>
    <dbReference type="NCBI Taxonomy" id="349095"/>
    <lineage>
        <taxon>Bacteria</taxon>
        <taxon>Bacillati</taxon>
        <taxon>Bacillota</taxon>
        <taxon>Negativicutes</taxon>
        <taxon>Veillonellales</taxon>
        <taxon>Veillonellaceae</taxon>
        <taxon>Megasphaera</taxon>
    </lineage>
</organism>
<dbReference type="NCBIfam" id="TIGR01596">
    <property type="entry name" value="cas3_HD"/>
    <property type="match status" value="1"/>
</dbReference>
<dbReference type="GO" id="GO:0004518">
    <property type="term" value="F:nuclease activity"/>
    <property type="evidence" value="ECO:0007669"/>
    <property type="project" value="UniProtKB-KW"/>
</dbReference>
<dbReference type="GO" id="GO:0046872">
    <property type="term" value="F:metal ion binding"/>
    <property type="evidence" value="ECO:0007669"/>
    <property type="project" value="UniProtKB-KW"/>
</dbReference>
<dbReference type="PROSITE" id="PS51192">
    <property type="entry name" value="HELICASE_ATP_BIND_1"/>
    <property type="match status" value="1"/>
</dbReference>
<keyword evidence="6" id="KW-0378">Hydrolase</keyword>
<evidence type="ECO:0000256" key="6">
    <source>
        <dbReference type="ARBA" id="ARBA00022801"/>
    </source>
</evidence>
<keyword evidence="8" id="KW-0067">ATP-binding</keyword>
<dbReference type="SMART" id="SM00471">
    <property type="entry name" value="HDc"/>
    <property type="match status" value="1"/>
</dbReference>
<dbReference type="RefSeq" id="WP_091649536.1">
    <property type="nucleotide sequence ID" value="NZ_FNHQ01000010.1"/>
</dbReference>
<dbReference type="InterPro" id="IPR003607">
    <property type="entry name" value="HD/PDEase_dom"/>
</dbReference>
<evidence type="ECO:0000313" key="12">
    <source>
        <dbReference type="EMBL" id="SDM64401.1"/>
    </source>
</evidence>
<evidence type="ECO:0000256" key="7">
    <source>
        <dbReference type="ARBA" id="ARBA00022806"/>
    </source>
</evidence>
<dbReference type="NCBIfam" id="TIGR01587">
    <property type="entry name" value="cas3_core"/>
    <property type="match status" value="1"/>
</dbReference>
<dbReference type="OrthoDB" id="9810236at2"/>
<dbReference type="PROSITE" id="PS51643">
    <property type="entry name" value="HD_CAS3"/>
    <property type="match status" value="1"/>
</dbReference>
<comment type="similarity">
    <text evidence="1">In the N-terminal section; belongs to the CRISPR-associated nuclease Cas3-HD family.</text>
</comment>
<keyword evidence="13" id="KW-1185">Reference proteome</keyword>
<evidence type="ECO:0000259" key="10">
    <source>
        <dbReference type="PROSITE" id="PS51192"/>
    </source>
</evidence>
<evidence type="ECO:0000256" key="1">
    <source>
        <dbReference type="ARBA" id="ARBA00006847"/>
    </source>
</evidence>
<keyword evidence="4" id="KW-0479">Metal-binding</keyword>
<dbReference type="InterPro" id="IPR050474">
    <property type="entry name" value="Hel308_SKI2-like"/>
</dbReference>
<dbReference type="SUPFAM" id="SSF52540">
    <property type="entry name" value="P-loop containing nucleoside triphosphate hydrolases"/>
    <property type="match status" value="1"/>
</dbReference>
<evidence type="ECO:0000256" key="4">
    <source>
        <dbReference type="ARBA" id="ARBA00022723"/>
    </source>
</evidence>
<evidence type="ECO:0000259" key="11">
    <source>
        <dbReference type="PROSITE" id="PS51643"/>
    </source>
</evidence>
<evidence type="ECO:0000256" key="3">
    <source>
        <dbReference type="ARBA" id="ARBA00022722"/>
    </source>
</evidence>